<sequence>MGVYKHLLFLEVIMSYVITVISFGWQPVFLCPFRAGYCVGPLCWDRVSNYACFQAFLISALLIVHIHSMKIIYQLAITYRTDTFVKRAMTNVKFIYGMFIGMVVFSVVLTSAALLPAVLEIDPHQTSAVFIQDVPALAELIARESTFGGFHPDFNKSSMDLILNIAFSLTAVCPVLIFIICALFYYKMRQLQQLVSAATYAVHVMMLRTMMCETVIKVMFVATPCFFFATTIKFELIWGSYTATPAFAVFMMHLFLESLTLLYFIKPYRSYVKWLMLQKSNLRIHTSDNFAVVRARTSSFPLTELAKTDNSYFHKRLSLFTLKDIPLSELHHPNINNIVHISYFVLIFVNTICCGLMMYIVWYKSSKAMGAYKHLLFLEIILSYIITVILFLWQPILLCPLRAGYCVGPLCQGRLYNYFGLQLFIISSFLIINIHTMKVNYQIAITYHTDSFFKRSVTNVKSIYCMFFTTVVFAFGSSSAVLIPALTEINVNETNAAFIQDVPALMELITTEPTFGGFHPDFNKTALDLILNIIFGVTAVCPVFVAAICTLFYYKMKQFKQHVSAKTYAVHVMMLRTMVFETAIKIAFLATPCFFFALTIKFELLWGSYTATPAFAVFMMPLFFESLILMYFIKPYQNYVKWFVLRKPGLPSRTGDEVTVVRVTTKT</sequence>
<accession>A0A7E4VPE6</accession>
<evidence type="ECO:0000256" key="1">
    <source>
        <dbReference type="SAM" id="Phobius"/>
    </source>
</evidence>
<protein>
    <submittedName>
        <fullName evidence="3">G_PROTEIN_RECEP_F1_2 domain-containing protein</fullName>
    </submittedName>
</protein>
<dbReference type="PANTHER" id="PTHR45830:SF15">
    <property type="entry name" value="SERPENTINE RECEPTOR, CLASS I"/>
    <property type="match status" value="1"/>
</dbReference>
<dbReference type="Proteomes" id="UP000492821">
    <property type="component" value="Unassembled WGS sequence"/>
</dbReference>
<dbReference type="PANTHER" id="PTHR45830">
    <property type="entry name" value="SERPENTINE RECEPTOR, CLASS I"/>
    <property type="match status" value="1"/>
</dbReference>
<dbReference type="WBParaSite" id="Pan_g23008.t1">
    <property type="protein sequence ID" value="Pan_g23008.t1"/>
    <property type="gene ID" value="Pan_g23008"/>
</dbReference>
<feature type="transmembrane region" description="Helical" evidence="1">
    <location>
        <begin position="375"/>
        <end position="396"/>
    </location>
</feature>
<dbReference type="AlphaFoldDB" id="A0A7E4VPE6"/>
<name>A0A7E4VPE6_PANRE</name>
<feature type="transmembrane region" description="Helical" evidence="1">
    <location>
        <begin position="161"/>
        <end position="186"/>
    </location>
</feature>
<feature type="transmembrane region" description="Helical" evidence="1">
    <location>
        <begin position="614"/>
        <end position="633"/>
    </location>
</feature>
<feature type="transmembrane region" description="Helical" evidence="1">
    <location>
        <begin position="529"/>
        <end position="554"/>
    </location>
</feature>
<reference evidence="3" key="2">
    <citation type="submission" date="2020-10" db="UniProtKB">
        <authorList>
            <consortium name="WormBaseParasite"/>
        </authorList>
    </citation>
    <scope>IDENTIFICATION</scope>
</reference>
<feature type="transmembrane region" description="Helical" evidence="1">
    <location>
        <begin position="416"/>
        <end position="434"/>
    </location>
</feature>
<keyword evidence="1" id="KW-1133">Transmembrane helix</keyword>
<evidence type="ECO:0000313" key="2">
    <source>
        <dbReference type="Proteomes" id="UP000492821"/>
    </source>
</evidence>
<keyword evidence="1" id="KW-0812">Transmembrane</keyword>
<organism evidence="2 3">
    <name type="scientific">Panagrellus redivivus</name>
    <name type="common">Microworm</name>
    <dbReference type="NCBI Taxonomy" id="6233"/>
    <lineage>
        <taxon>Eukaryota</taxon>
        <taxon>Metazoa</taxon>
        <taxon>Ecdysozoa</taxon>
        <taxon>Nematoda</taxon>
        <taxon>Chromadorea</taxon>
        <taxon>Rhabditida</taxon>
        <taxon>Tylenchina</taxon>
        <taxon>Panagrolaimomorpha</taxon>
        <taxon>Panagrolaimoidea</taxon>
        <taxon>Panagrolaimidae</taxon>
        <taxon>Panagrellus</taxon>
    </lineage>
</organism>
<feature type="transmembrane region" description="Helical" evidence="1">
    <location>
        <begin position="7"/>
        <end position="28"/>
    </location>
</feature>
<keyword evidence="1" id="KW-0472">Membrane</keyword>
<feature type="transmembrane region" description="Helical" evidence="1">
    <location>
        <begin position="463"/>
        <end position="486"/>
    </location>
</feature>
<feature type="transmembrane region" description="Helical" evidence="1">
    <location>
        <begin position="583"/>
        <end position="602"/>
    </location>
</feature>
<feature type="transmembrane region" description="Helical" evidence="1">
    <location>
        <begin position="94"/>
        <end position="119"/>
    </location>
</feature>
<evidence type="ECO:0000313" key="3">
    <source>
        <dbReference type="WBParaSite" id="Pan_g23008.t1"/>
    </source>
</evidence>
<dbReference type="InterPro" id="IPR019422">
    <property type="entry name" value="7TM_GPCR_serpentine_rcpt_Srh"/>
</dbReference>
<keyword evidence="2" id="KW-1185">Reference proteome</keyword>
<dbReference type="Pfam" id="PF10318">
    <property type="entry name" value="7TM_GPCR_Srh"/>
    <property type="match status" value="2"/>
</dbReference>
<proteinExistence type="predicted"/>
<reference evidence="2" key="1">
    <citation type="journal article" date="2013" name="Genetics">
        <title>The draft genome and transcriptome of Panagrellus redivivus are shaped by the harsh demands of a free-living lifestyle.</title>
        <authorList>
            <person name="Srinivasan J."/>
            <person name="Dillman A.R."/>
            <person name="Macchietto M.G."/>
            <person name="Heikkinen L."/>
            <person name="Lakso M."/>
            <person name="Fracchia K.M."/>
            <person name="Antoshechkin I."/>
            <person name="Mortazavi A."/>
            <person name="Wong G."/>
            <person name="Sternberg P.W."/>
        </authorList>
    </citation>
    <scope>NUCLEOTIDE SEQUENCE [LARGE SCALE GENOMIC DNA]</scope>
    <source>
        <strain evidence="2">MT8872</strain>
    </source>
</reference>
<feature type="transmembrane region" description="Helical" evidence="1">
    <location>
        <begin position="341"/>
        <end position="363"/>
    </location>
</feature>
<feature type="transmembrane region" description="Helical" evidence="1">
    <location>
        <begin position="48"/>
        <end position="73"/>
    </location>
</feature>